<evidence type="ECO:0000256" key="6">
    <source>
        <dbReference type="ARBA" id="ARBA00022692"/>
    </source>
</evidence>
<gene>
    <name evidence="12" type="ORF">EV696_104222</name>
</gene>
<evidence type="ECO:0000256" key="8">
    <source>
        <dbReference type="ARBA" id="ARBA00023136"/>
    </source>
</evidence>
<dbReference type="Proteomes" id="UP000295375">
    <property type="component" value="Unassembled WGS sequence"/>
</dbReference>
<dbReference type="InterPro" id="IPR011990">
    <property type="entry name" value="TPR-like_helical_dom_sf"/>
</dbReference>
<dbReference type="Pfam" id="PF07219">
    <property type="entry name" value="HemY_N"/>
    <property type="match status" value="1"/>
</dbReference>
<proteinExistence type="predicted"/>
<comment type="caution">
    <text evidence="12">The sequence shown here is derived from an EMBL/GenBank/DDBJ whole genome shotgun (WGS) entry which is preliminary data.</text>
</comment>
<keyword evidence="7 10" id="KW-1133">Transmembrane helix</keyword>
<dbReference type="UniPathway" id="UPA00252"/>
<dbReference type="SUPFAM" id="SSF48452">
    <property type="entry name" value="TPR-like"/>
    <property type="match status" value="1"/>
</dbReference>
<feature type="transmembrane region" description="Helical" evidence="10">
    <location>
        <begin position="6"/>
        <end position="30"/>
    </location>
</feature>
<evidence type="ECO:0000256" key="2">
    <source>
        <dbReference type="ARBA" id="ARBA00004429"/>
    </source>
</evidence>
<dbReference type="Pfam" id="PF13181">
    <property type="entry name" value="TPR_8"/>
    <property type="match status" value="1"/>
</dbReference>
<dbReference type="OrthoDB" id="7053339at2"/>
<evidence type="ECO:0000259" key="11">
    <source>
        <dbReference type="Pfam" id="PF07219"/>
    </source>
</evidence>
<evidence type="ECO:0000256" key="4">
    <source>
        <dbReference type="ARBA" id="ARBA00022475"/>
    </source>
</evidence>
<dbReference type="Gene3D" id="1.25.40.10">
    <property type="entry name" value="Tetratricopeptide repeat domain"/>
    <property type="match status" value="2"/>
</dbReference>
<accession>A0A4R6UTC2</accession>
<feature type="transmembrane region" description="Helical" evidence="10">
    <location>
        <begin position="42"/>
        <end position="64"/>
    </location>
</feature>
<evidence type="ECO:0000313" key="12">
    <source>
        <dbReference type="EMBL" id="TDQ49516.1"/>
    </source>
</evidence>
<organism evidence="12 13">
    <name type="scientific">Permianibacter aggregans</name>
    <dbReference type="NCBI Taxonomy" id="1510150"/>
    <lineage>
        <taxon>Bacteria</taxon>
        <taxon>Pseudomonadati</taxon>
        <taxon>Pseudomonadota</taxon>
        <taxon>Gammaproteobacteria</taxon>
        <taxon>Pseudomonadales</taxon>
        <taxon>Pseudomonadaceae</taxon>
        <taxon>Permianibacter</taxon>
    </lineage>
</organism>
<evidence type="ECO:0000256" key="3">
    <source>
        <dbReference type="ARBA" id="ARBA00004744"/>
    </source>
</evidence>
<dbReference type="EMBL" id="SNYM01000004">
    <property type="protein sequence ID" value="TDQ49516.1"/>
    <property type="molecule type" value="Genomic_DNA"/>
</dbReference>
<keyword evidence="13" id="KW-1185">Reference proteome</keyword>
<dbReference type="InterPro" id="IPR019734">
    <property type="entry name" value="TPR_rpt"/>
</dbReference>
<name>A0A4R6UTC2_9GAMM</name>
<keyword evidence="9" id="KW-0627">Porphyrin biosynthesis</keyword>
<dbReference type="GO" id="GO:0005886">
    <property type="term" value="C:plasma membrane"/>
    <property type="evidence" value="ECO:0007669"/>
    <property type="project" value="UniProtKB-SubCell"/>
</dbReference>
<comment type="subcellular location">
    <subcellularLocation>
        <location evidence="2">Cell inner membrane</location>
        <topology evidence="2">Multi-pass membrane protein</topology>
    </subcellularLocation>
</comment>
<dbReference type="GO" id="GO:0006779">
    <property type="term" value="P:porphyrin-containing compound biosynthetic process"/>
    <property type="evidence" value="ECO:0007669"/>
    <property type="project" value="UniProtKB-KW"/>
</dbReference>
<sequence>MVRLRWWLLIALIAGIVLGPIIAGIEGFVLIGAGHWTVEMRLSLAVALVCVLVMFLIVLGSLIGTASSLQSHIRNVVRGFRQRQGRAQLQEGLRALASGDWEQAEKLSLQAADKTEFKVVCFLAAAMAAQERGDIEKRDRYLSQAHRADPNADLAVGLTEARLHLRSRHYKQARDVLSQLDRIAPRHTPVMKLLQHVLRKQGDLLALEQLLPRLRKYEALPDAQLTELDAQVLQYKLSQAGSDLPEIRQLWRQTPKPARRDINSFIAYGRALIRARVPHEAERLTRKFLEQVWDKRLVMFYGEIETYETQRQLQTAERWTETRQADAPMLTTLAKLSMRAQQWVKAQQYLNELVRMQPSTATWILLADVYEQLQDPDQMKACISEALKQAHADPVLNA</sequence>
<evidence type="ECO:0000256" key="7">
    <source>
        <dbReference type="ARBA" id="ARBA00022989"/>
    </source>
</evidence>
<evidence type="ECO:0000256" key="9">
    <source>
        <dbReference type="ARBA" id="ARBA00023244"/>
    </source>
</evidence>
<feature type="domain" description="HemY N-terminal" evidence="11">
    <location>
        <begin position="27"/>
        <end position="133"/>
    </location>
</feature>
<reference evidence="12 13" key="1">
    <citation type="submission" date="2019-03" db="EMBL/GenBank/DDBJ databases">
        <title>Genomic Encyclopedia of Type Strains, Phase IV (KMG-IV): sequencing the most valuable type-strain genomes for metagenomic binning, comparative biology and taxonomic classification.</title>
        <authorList>
            <person name="Goeker M."/>
        </authorList>
    </citation>
    <scope>NUCLEOTIDE SEQUENCE [LARGE SCALE GENOMIC DNA]</scope>
    <source>
        <strain evidence="12 13">DSM 103792</strain>
    </source>
</reference>
<comment type="pathway">
    <text evidence="3">Porphyrin-containing compound metabolism; protoheme biosynthesis.</text>
</comment>
<comment type="function">
    <text evidence="1">Involved in a late step of protoheme IX synthesis.</text>
</comment>
<dbReference type="AlphaFoldDB" id="A0A4R6UTC2"/>
<dbReference type="InterPro" id="IPR005254">
    <property type="entry name" value="Heme_biosyn_assoc_TPR_pro"/>
</dbReference>
<evidence type="ECO:0000313" key="13">
    <source>
        <dbReference type="Proteomes" id="UP000295375"/>
    </source>
</evidence>
<evidence type="ECO:0000256" key="1">
    <source>
        <dbReference type="ARBA" id="ARBA00002962"/>
    </source>
</evidence>
<dbReference type="GO" id="GO:0042168">
    <property type="term" value="P:heme metabolic process"/>
    <property type="evidence" value="ECO:0007669"/>
    <property type="project" value="InterPro"/>
</dbReference>
<protein>
    <submittedName>
        <fullName evidence="12">HemY protein</fullName>
    </submittedName>
</protein>
<dbReference type="NCBIfam" id="TIGR00540">
    <property type="entry name" value="TPR_hemY_coli"/>
    <property type="match status" value="1"/>
</dbReference>
<evidence type="ECO:0000256" key="10">
    <source>
        <dbReference type="SAM" id="Phobius"/>
    </source>
</evidence>
<keyword evidence="6 10" id="KW-0812">Transmembrane</keyword>
<dbReference type="InterPro" id="IPR010817">
    <property type="entry name" value="HemY_N"/>
</dbReference>
<keyword evidence="5" id="KW-0997">Cell inner membrane</keyword>
<keyword evidence="4" id="KW-1003">Cell membrane</keyword>
<evidence type="ECO:0000256" key="5">
    <source>
        <dbReference type="ARBA" id="ARBA00022519"/>
    </source>
</evidence>
<keyword evidence="8 10" id="KW-0472">Membrane</keyword>